<dbReference type="SMART" id="SM00066">
    <property type="entry name" value="GAL4"/>
    <property type="match status" value="1"/>
</dbReference>
<protein>
    <recommendedName>
        <fullName evidence="8">Zn(2)-C6 fungal-type domain-containing protein</fullName>
    </recommendedName>
</protein>
<dbReference type="Gene3D" id="4.10.240.10">
    <property type="entry name" value="Zn(2)-C6 fungal-type DNA-binding domain"/>
    <property type="match status" value="1"/>
</dbReference>
<dbReference type="AlphaFoldDB" id="A0A6A6NZ39"/>
<dbReference type="GO" id="GO:0000981">
    <property type="term" value="F:DNA-binding transcription factor activity, RNA polymerase II-specific"/>
    <property type="evidence" value="ECO:0007669"/>
    <property type="project" value="InterPro"/>
</dbReference>
<evidence type="ECO:0000256" key="1">
    <source>
        <dbReference type="ARBA" id="ARBA00022723"/>
    </source>
</evidence>
<evidence type="ECO:0000256" key="4">
    <source>
        <dbReference type="ARBA" id="ARBA00023125"/>
    </source>
</evidence>
<keyword evidence="3" id="KW-0805">Transcription regulation</keyword>
<feature type="compositionally biased region" description="Low complexity" evidence="7">
    <location>
        <begin position="1"/>
        <end position="17"/>
    </location>
</feature>
<evidence type="ECO:0000256" key="7">
    <source>
        <dbReference type="SAM" id="MobiDB-lite"/>
    </source>
</evidence>
<keyword evidence="10" id="KW-1185">Reference proteome</keyword>
<evidence type="ECO:0000256" key="2">
    <source>
        <dbReference type="ARBA" id="ARBA00022833"/>
    </source>
</evidence>
<dbReference type="InterPro" id="IPR036864">
    <property type="entry name" value="Zn2-C6_fun-type_DNA-bd_sf"/>
</dbReference>
<gene>
    <name evidence="9" type="ORF">BDY21DRAFT_53124</name>
</gene>
<dbReference type="PROSITE" id="PS00463">
    <property type="entry name" value="ZN2_CY6_FUNGAL_1"/>
    <property type="match status" value="1"/>
</dbReference>
<evidence type="ECO:0000313" key="9">
    <source>
        <dbReference type="EMBL" id="KAF2456523.1"/>
    </source>
</evidence>
<keyword evidence="1" id="KW-0479">Metal-binding</keyword>
<evidence type="ECO:0000313" key="10">
    <source>
        <dbReference type="Proteomes" id="UP000799766"/>
    </source>
</evidence>
<feature type="region of interest" description="Disordered" evidence="7">
    <location>
        <begin position="1"/>
        <end position="24"/>
    </location>
</feature>
<organism evidence="9 10">
    <name type="scientific">Lineolata rhizophorae</name>
    <dbReference type="NCBI Taxonomy" id="578093"/>
    <lineage>
        <taxon>Eukaryota</taxon>
        <taxon>Fungi</taxon>
        <taxon>Dikarya</taxon>
        <taxon>Ascomycota</taxon>
        <taxon>Pezizomycotina</taxon>
        <taxon>Dothideomycetes</taxon>
        <taxon>Dothideomycetes incertae sedis</taxon>
        <taxon>Lineolatales</taxon>
        <taxon>Lineolataceae</taxon>
        <taxon>Lineolata</taxon>
    </lineage>
</organism>
<dbReference type="Proteomes" id="UP000799766">
    <property type="component" value="Unassembled WGS sequence"/>
</dbReference>
<reference evidence="9" key="1">
    <citation type="journal article" date="2020" name="Stud. Mycol.">
        <title>101 Dothideomycetes genomes: a test case for predicting lifestyles and emergence of pathogens.</title>
        <authorList>
            <person name="Haridas S."/>
            <person name="Albert R."/>
            <person name="Binder M."/>
            <person name="Bloem J."/>
            <person name="Labutti K."/>
            <person name="Salamov A."/>
            <person name="Andreopoulos B."/>
            <person name="Baker S."/>
            <person name="Barry K."/>
            <person name="Bills G."/>
            <person name="Bluhm B."/>
            <person name="Cannon C."/>
            <person name="Castanera R."/>
            <person name="Culley D."/>
            <person name="Daum C."/>
            <person name="Ezra D."/>
            <person name="Gonzalez J."/>
            <person name="Henrissat B."/>
            <person name="Kuo A."/>
            <person name="Liang C."/>
            <person name="Lipzen A."/>
            <person name="Lutzoni F."/>
            <person name="Magnuson J."/>
            <person name="Mondo S."/>
            <person name="Nolan M."/>
            <person name="Ohm R."/>
            <person name="Pangilinan J."/>
            <person name="Park H.-J."/>
            <person name="Ramirez L."/>
            <person name="Alfaro M."/>
            <person name="Sun H."/>
            <person name="Tritt A."/>
            <person name="Yoshinaga Y."/>
            <person name="Zwiers L.-H."/>
            <person name="Turgeon B."/>
            <person name="Goodwin S."/>
            <person name="Spatafora J."/>
            <person name="Crous P."/>
            <person name="Grigoriev I."/>
        </authorList>
    </citation>
    <scope>NUCLEOTIDE SEQUENCE</scope>
    <source>
        <strain evidence="9">ATCC 16933</strain>
    </source>
</reference>
<keyword evidence="4" id="KW-0238">DNA-binding</keyword>
<evidence type="ECO:0000259" key="8">
    <source>
        <dbReference type="PROSITE" id="PS50048"/>
    </source>
</evidence>
<dbReference type="SUPFAM" id="SSF57701">
    <property type="entry name" value="Zn2/Cys6 DNA-binding domain"/>
    <property type="match status" value="1"/>
</dbReference>
<feature type="domain" description="Zn(2)-C6 fungal-type" evidence="8">
    <location>
        <begin position="33"/>
        <end position="63"/>
    </location>
</feature>
<dbReference type="CDD" id="cd00067">
    <property type="entry name" value="GAL4"/>
    <property type="match status" value="1"/>
</dbReference>
<keyword evidence="2" id="KW-0862">Zinc</keyword>
<dbReference type="InterPro" id="IPR052360">
    <property type="entry name" value="Transcr_Regulatory_Proteins"/>
</dbReference>
<dbReference type="PROSITE" id="PS50048">
    <property type="entry name" value="ZN2_CY6_FUNGAL_2"/>
    <property type="match status" value="1"/>
</dbReference>
<evidence type="ECO:0000256" key="3">
    <source>
        <dbReference type="ARBA" id="ARBA00023015"/>
    </source>
</evidence>
<evidence type="ECO:0000256" key="6">
    <source>
        <dbReference type="ARBA" id="ARBA00023242"/>
    </source>
</evidence>
<dbReference type="PANTHER" id="PTHR36206">
    <property type="entry name" value="ASPERCRYPTIN BIOSYNTHESIS CLUSTER-SPECIFIC TRANSCRIPTION REGULATOR ATNN-RELATED"/>
    <property type="match status" value="1"/>
</dbReference>
<dbReference type="InterPro" id="IPR001138">
    <property type="entry name" value="Zn2Cys6_DnaBD"/>
</dbReference>
<evidence type="ECO:0000256" key="5">
    <source>
        <dbReference type="ARBA" id="ARBA00023163"/>
    </source>
</evidence>
<keyword evidence="5" id="KW-0804">Transcription</keyword>
<proteinExistence type="predicted"/>
<accession>A0A6A6NZ39</accession>
<dbReference type="EMBL" id="MU001683">
    <property type="protein sequence ID" value="KAF2456523.1"/>
    <property type="molecule type" value="Genomic_DNA"/>
</dbReference>
<dbReference type="Pfam" id="PF00172">
    <property type="entry name" value="Zn_clus"/>
    <property type="match status" value="1"/>
</dbReference>
<dbReference type="PANTHER" id="PTHR36206:SF12">
    <property type="entry name" value="ASPERCRYPTIN BIOSYNTHESIS CLUSTER-SPECIFIC TRANSCRIPTION REGULATOR ATNN-RELATED"/>
    <property type="match status" value="1"/>
</dbReference>
<name>A0A6A6NZ39_9PEZI</name>
<sequence>MRKPSEAPAAASTAPEPMLQDRRGSVFHRTKTGCSTCRERKVKCDEKRPFCTQCLRRKHHCPFGYSV</sequence>
<keyword evidence="6" id="KW-0539">Nucleus</keyword>
<dbReference type="GO" id="GO:0008270">
    <property type="term" value="F:zinc ion binding"/>
    <property type="evidence" value="ECO:0007669"/>
    <property type="project" value="InterPro"/>
</dbReference>
<dbReference type="GO" id="GO:0003677">
    <property type="term" value="F:DNA binding"/>
    <property type="evidence" value="ECO:0007669"/>
    <property type="project" value="UniProtKB-KW"/>
</dbReference>
<dbReference type="OrthoDB" id="3598904at2759"/>